<evidence type="ECO:0000313" key="2">
    <source>
        <dbReference type="Proteomes" id="UP000276103"/>
    </source>
</evidence>
<dbReference type="OrthoDB" id="515704at2"/>
<sequence length="98" mass="11426">MKEKLEIRVPFDYPPLLMEALAEVRATSLCNMFNYACVILTFQDLGYGLQADWLEQNIDRYVEILADFSQWLKANPRPFRESLAQRVARETGLELIVE</sequence>
<evidence type="ECO:0000313" key="1">
    <source>
        <dbReference type="EMBL" id="RUS92943.1"/>
    </source>
</evidence>
<keyword evidence="2" id="KW-1185">Reference proteome</keyword>
<organism evidence="1 2">
    <name type="scientific">Trichormus variabilis SAG 1403-4b</name>
    <dbReference type="NCBI Taxonomy" id="447716"/>
    <lineage>
        <taxon>Bacteria</taxon>
        <taxon>Bacillati</taxon>
        <taxon>Cyanobacteriota</taxon>
        <taxon>Cyanophyceae</taxon>
        <taxon>Nostocales</taxon>
        <taxon>Nostocaceae</taxon>
        <taxon>Trichormus</taxon>
    </lineage>
</organism>
<name>A0A433UGC8_ANAVA</name>
<protein>
    <submittedName>
        <fullName evidence="1">Uncharacterized protein</fullName>
    </submittedName>
</protein>
<dbReference type="EMBL" id="RSCM01000022">
    <property type="protein sequence ID" value="RUS92943.1"/>
    <property type="molecule type" value="Genomic_DNA"/>
</dbReference>
<dbReference type="AlphaFoldDB" id="A0A433UGC8"/>
<comment type="caution">
    <text evidence="1">The sequence shown here is derived from an EMBL/GenBank/DDBJ whole genome shotgun (WGS) entry which is preliminary data.</text>
</comment>
<dbReference type="RefSeq" id="WP_127056484.1">
    <property type="nucleotide sequence ID" value="NZ_RSCM01000022.1"/>
</dbReference>
<accession>A0A433UGC8</accession>
<gene>
    <name evidence="1" type="ORF">DSM107003_46900</name>
</gene>
<proteinExistence type="predicted"/>
<dbReference type="Proteomes" id="UP000276103">
    <property type="component" value="Unassembled WGS sequence"/>
</dbReference>
<reference evidence="1 2" key="1">
    <citation type="journal article" date="2019" name="Genome Biol. Evol.">
        <title>Day and night: Metabolic profiles and evolutionary relationships of six axenic non-marine cyanobacteria.</title>
        <authorList>
            <person name="Will S.E."/>
            <person name="Henke P."/>
            <person name="Boedeker C."/>
            <person name="Huang S."/>
            <person name="Brinkmann H."/>
            <person name="Rohde M."/>
            <person name="Jarek M."/>
            <person name="Friedl T."/>
            <person name="Seufert S."/>
            <person name="Schumacher M."/>
            <person name="Overmann J."/>
            <person name="Neumann-Schaal M."/>
            <person name="Petersen J."/>
        </authorList>
    </citation>
    <scope>NUCLEOTIDE SEQUENCE [LARGE SCALE GENOMIC DNA]</scope>
    <source>
        <strain evidence="1 2">SAG 1403-4b</strain>
    </source>
</reference>